<proteinExistence type="predicted"/>
<reference evidence="1 2" key="1">
    <citation type="submission" date="2018-11" db="EMBL/GenBank/DDBJ databases">
        <authorList>
            <person name="Kleinhagauer T."/>
            <person name="Glaeser S.P."/>
            <person name="Spergser J."/>
            <person name="Ruckert C."/>
            <person name="Kaempfer P."/>
            <person name="Busse H.-J."/>
        </authorList>
    </citation>
    <scope>NUCLEOTIDE SEQUENCE [LARGE SCALE GENOMIC DNA]</scope>
    <source>
        <strain evidence="1 2">W8</strain>
    </source>
</reference>
<dbReference type="EMBL" id="CP033897">
    <property type="protein sequence ID" value="AZA11584.1"/>
    <property type="molecule type" value="Genomic_DNA"/>
</dbReference>
<dbReference type="Proteomes" id="UP000271587">
    <property type="component" value="Chromosome"/>
</dbReference>
<name>A0A3G6J6E2_9CORY</name>
<gene>
    <name evidence="1" type="ORF">CGERO_06420</name>
</gene>
<evidence type="ECO:0000313" key="1">
    <source>
        <dbReference type="EMBL" id="AZA11584.1"/>
    </source>
</evidence>
<keyword evidence="2" id="KW-1185">Reference proteome</keyword>
<dbReference type="KEGG" id="cgk:CGERO_06420"/>
<evidence type="ECO:0000313" key="2">
    <source>
        <dbReference type="Proteomes" id="UP000271587"/>
    </source>
</evidence>
<accession>A0A3G6J6E2</accession>
<protein>
    <recommendedName>
        <fullName evidence="3">DUF4192 domain-containing protein</fullName>
    </recommendedName>
</protein>
<dbReference type="OrthoDB" id="3268175at2"/>
<dbReference type="RefSeq" id="WP_123934288.1">
    <property type="nucleotide sequence ID" value="NZ_CP033897.1"/>
</dbReference>
<dbReference type="InterPro" id="IPR025447">
    <property type="entry name" value="DUF4192"/>
</dbReference>
<sequence length="347" mass="37938">MNDIETPGTLLANIPGILGYYPQESLVIVTLGAARNGKRALGPVLRLDLADLRYAFDVGDALEGANIDLAFAFVVSATADAELIDHLQSLLRALSGCGLLPLQQCWFCQSITSGEPFYRVPIVQDEASAGARCQRGIIPEISRSNSMHALLEAGELPMLSRQEVREYFAQRPAWANREWRRSKTATLQDRGEQLQTALHAGEEDIDAALDRLSMSIASHVESKETQAKILEEVGVWMATVSLRDAAVAAFLRDRDAGRLAALAIARCFDGDIRANALCMYAVCSMGTPASFRVPFALECAEEECPEHRLTHLLKLGYRRGESEMVIGAVIRGSHHTLSAFKRGARTV</sequence>
<dbReference type="AlphaFoldDB" id="A0A3G6J6E2"/>
<evidence type="ECO:0008006" key="3">
    <source>
        <dbReference type="Google" id="ProtNLM"/>
    </source>
</evidence>
<dbReference type="Pfam" id="PF13830">
    <property type="entry name" value="DUF4192"/>
    <property type="match status" value="1"/>
</dbReference>
<organism evidence="1 2">
    <name type="scientific">Corynebacterium gerontici</name>
    <dbReference type="NCBI Taxonomy" id="2079234"/>
    <lineage>
        <taxon>Bacteria</taxon>
        <taxon>Bacillati</taxon>
        <taxon>Actinomycetota</taxon>
        <taxon>Actinomycetes</taxon>
        <taxon>Mycobacteriales</taxon>
        <taxon>Corynebacteriaceae</taxon>
        <taxon>Corynebacterium</taxon>
    </lineage>
</organism>